<dbReference type="OrthoDB" id="4720638at2"/>
<dbReference type="SUPFAM" id="SSF55895">
    <property type="entry name" value="Ribonuclease Rh-like"/>
    <property type="match status" value="1"/>
</dbReference>
<sequence length="245" mass="26950">MLRYVFGVLILLAGCATQAPQGPALHPTAHADFHHDTLALTWQPGFCAVGSGCLPDQPRIPLIGLHGLWASEPGTLEARNIPVQAWWRDGCSLLEQEQDVTPILDAPLQNQLATIVPHTTHPLVPHEFNKHARCFGYQPGPFFATAAALRLKFAQSAIGAWLSARAGTMVSHAAMLSFFDQATGNVTPRALQLQCSRDHQGHVVLTQMWFTLRPDRLDVFPKAAAYIASPEPQDNCPAQFLLRRW</sequence>
<dbReference type="PROSITE" id="PS51257">
    <property type="entry name" value="PROKAR_LIPOPROTEIN"/>
    <property type="match status" value="1"/>
</dbReference>
<comment type="similarity">
    <text evidence="1 2">Belongs to the RNase T2 family.</text>
</comment>
<dbReference type="Pfam" id="PF00445">
    <property type="entry name" value="Ribonuclease_T2"/>
    <property type="match status" value="1"/>
</dbReference>
<dbReference type="InterPro" id="IPR001568">
    <property type="entry name" value="RNase_T2-like"/>
</dbReference>
<organism evidence="3 4">
    <name type="scientific">Neoasaia chiangmaiensis</name>
    <dbReference type="NCBI Taxonomy" id="320497"/>
    <lineage>
        <taxon>Bacteria</taxon>
        <taxon>Pseudomonadati</taxon>
        <taxon>Pseudomonadota</taxon>
        <taxon>Alphaproteobacteria</taxon>
        <taxon>Acetobacterales</taxon>
        <taxon>Acetobacteraceae</taxon>
        <taxon>Neoasaia</taxon>
    </lineage>
</organism>
<dbReference type="AlphaFoldDB" id="A0A1U9KN66"/>
<dbReference type="PANTHER" id="PTHR11240">
    <property type="entry name" value="RIBONUCLEASE T2"/>
    <property type="match status" value="1"/>
</dbReference>
<dbReference type="PANTHER" id="PTHR11240:SF22">
    <property type="entry name" value="RIBONUCLEASE T2"/>
    <property type="match status" value="1"/>
</dbReference>
<keyword evidence="4" id="KW-1185">Reference proteome</keyword>
<reference evidence="3 4" key="1">
    <citation type="submission" date="2016-03" db="EMBL/GenBank/DDBJ databases">
        <title>Acetic acid bacteria sequencing.</title>
        <authorList>
            <person name="Brandt J."/>
            <person name="Jakob F."/>
            <person name="Vogel R.F."/>
        </authorList>
    </citation>
    <scope>NUCLEOTIDE SEQUENCE [LARGE SCALE GENOMIC DNA]</scope>
    <source>
        <strain evidence="3 4">NBRC 101099</strain>
    </source>
</reference>
<dbReference type="KEGG" id="nch:A0U93_03965"/>
<accession>A0A1U9KN66</accession>
<dbReference type="Proteomes" id="UP000188604">
    <property type="component" value="Chromosome"/>
</dbReference>
<evidence type="ECO:0000313" key="3">
    <source>
        <dbReference type="EMBL" id="AQS87236.1"/>
    </source>
</evidence>
<evidence type="ECO:0000313" key="4">
    <source>
        <dbReference type="Proteomes" id="UP000188604"/>
    </source>
</evidence>
<dbReference type="EMBL" id="CP014691">
    <property type="protein sequence ID" value="AQS87236.1"/>
    <property type="molecule type" value="Genomic_DNA"/>
</dbReference>
<dbReference type="GO" id="GO:0003723">
    <property type="term" value="F:RNA binding"/>
    <property type="evidence" value="ECO:0007669"/>
    <property type="project" value="InterPro"/>
</dbReference>
<dbReference type="STRING" id="320497.A0U93_03965"/>
<gene>
    <name evidence="3" type="ORF">A0U93_03965</name>
</gene>
<dbReference type="InterPro" id="IPR036430">
    <property type="entry name" value="RNase_T2-like_sf"/>
</dbReference>
<name>A0A1U9KN66_9PROT</name>
<dbReference type="GO" id="GO:0033897">
    <property type="term" value="F:ribonuclease T2 activity"/>
    <property type="evidence" value="ECO:0007669"/>
    <property type="project" value="InterPro"/>
</dbReference>
<protein>
    <submittedName>
        <fullName evidence="3">Ribonuclease I</fullName>
    </submittedName>
</protein>
<evidence type="ECO:0000256" key="2">
    <source>
        <dbReference type="RuleBase" id="RU004328"/>
    </source>
</evidence>
<dbReference type="RefSeq" id="WP_077806209.1">
    <property type="nucleotide sequence ID" value="NZ_BJXS01000008.1"/>
</dbReference>
<evidence type="ECO:0000256" key="1">
    <source>
        <dbReference type="ARBA" id="ARBA00007469"/>
    </source>
</evidence>
<dbReference type="GO" id="GO:0006401">
    <property type="term" value="P:RNA catabolic process"/>
    <property type="evidence" value="ECO:0007669"/>
    <property type="project" value="TreeGrafter"/>
</dbReference>
<dbReference type="Gene3D" id="3.90.730.10">
    <property type="entry name" value="Ribonuclease T2-like"/>
    <property type="match status" value="1"/>
</dbReference>
<proteinExistence type="inferred from homology"/>